<evidence type="ECO:0000256" key="1">
    <source>
        <dbReference type="ARBA" id="ARBA00007381"/>
    </source>
</evidence>
<dbReference type="InterPro" id="IPR018181">
    <property type="entry name" value="Heat_shock_70_CS"/>
</dbReference>
<dbReference type="CDD" id="cd10234">
    <property type="entry name" value="ASKHA_NBD_HSP70_DnaK-like"/>
    <property type="match status" value="1"/>
</dbReference>
<evidence type="ECO:0000256" key="3">
    <source>
        <dbReference type="ARBA" id="ARBA00022840"/>
    </source>
</evidence>
<dbReference type="Gene3D" id="3.90.640.10">
    <property type="entry name" value="Actin, Chain A, domain 4"/>
    <property type="match status" value="1"/>
</dbReference>
<dbReference type="Proteomes" id="UP000267003">
    <property type="component" value="Unassembled WGS sequence"/>
</dbReference>
<dbReference type="SUPFAM" id="SSF100920">
    <property type="entry name" value="Heat shock protein 70kD (HSP70), peptide-binding domain"/>
    <property type="match status" value="1"/>
</dbReference>
<dbReference type="InterPro" id="IPR029047">
    <property type="entry name" value="HSP70_peptide-bd_sf"/>
</dbReference>
<comment type="similarity">
    <text evidence="1 5">Belongs to the heat shock protein 70 family.</text>
</comment>
<proteinExistence type="inferred from homology"/>
<dbReference type="PANTHER" id="PTHR19375">
    <property type="entry name" value="HEAT SHOCK PROTEIN 70KDA"/>
    <property type="match status" value="1"/>
</dbReference>
<dbReference type="PROSITE" id="PS01036">
    <property type="entry name" value="HSP70_3"/>
    <property type="match status" value="1"/>
</dbReference>
<dbReference type="EMBL" id="RAWK01000394">
    <property type="protein sequence ID" value="RKH54134.1"/>
    <property type="molecule type" value="Genomic_DNA"/>
</dbReference>
<dbReference type="GO" id="GO:0005524">
    <property type="term" value="F:ATP binding"/>
    <property type="evidence" value="ECO:0007669"/>
    <property type="project" value="UniProtKB-KW"/>
</dbReference>
<dbReference type="OrthoDB" id="5483810at2"/>
<accession>A0A3A8PRG3</accession>
<evidence type="ECO:0000256" key="6">
    <source>
        <dbReference type="SAM" id="MobiDB-lite"/>
    </source>
</evidence>
<dbReference type="AlphaFoldDB" id="A0A3A8PRG3"/>
<evidence type="ECO:0000313" key="8">
    <source>
        <dbReference type="Proteomes" id="UP000267003"/>
    </source>
</evidence>
<evidence type="ECO:0000256" key="2">
    <source>
        <dbReference type="ARBA" id="ARBA00022741"/>
    </source>
</evidence>
<keyword evidence="4" id="KW-0143">Chaperone</keyword>
<keyword evidence="2 5" id="KW-0547">Nucleotide-binding</keyword>
<dbReference type="Gene3D" id="3.30.420.40">
    <property type="match status" value="2"/>
</dbReference>
<protein>
    <submittedName>
        <fullName evidence="7">2-alkenal reductase</fullName>
    </submittedName>
</protein>
<evidence type="ECO:0000256" key="5">
    <source>
        <dbReference type="RuleBase" id="RU003322"/>
    </source>
</evidence>
<name>A0A3A8PRG3_9BACT</name>
<keyword evidence="8" id="KW-1185">Reference proteome</keyword>
<organism evidence="7 8">
    <name type="scientific">Corallococcus aberystwythensis</name>
    <dbReference type="NCBI Taxonomy" id="2316722"/>
    <lineage>
        <taxon>Bacteria</taxon>
        <taxon>Pseudomonadati</taxon>
        <taxon>Myxococcota</taxon>
        <taxon>Myxococcia</taxon>
        <taxon>Myxococcales</taxon>
        <taxon>Cystobacterineae</taxon>
        <taxon>Myxococcaceae</taxon>
        <taxon>Corallococcus</taxon>
    </lineage>
</organism>
<dbReference type="FunFam" id="3.90.640.10:FF:000003">
    <property type="entry name" value="Molecular chaperone DnaK"/>
    <property type="match status" value="1"/>
</dbReference>
<dbReference type="GO" id="GO:0140662">
    <property type="term" value="F:ATP-dependent protein folding chaperone"/>
    <property type="evidence" value="ECO:0007669"/>
    <property type="project" value="InterPro"/>
</dbReference>
<dbReference type="SUPFAM" id="SSF53067">
    <property type="entry name" value="Actin-like ATPase domain"/>
    <property type="match status" value="2"/>
</dbReference>
<evidence type="ECO:0000313" key="7">
    <source>
        <dbReference type="EMBL" id="RKH54134.1"/>
    </source>
</evidence>
<dbReference type="RefSeq" id="WP_120560356.1">
    <property type="nucleotide sequence ID" value="NZ_RAWK01000394.1"/>
</dbReference>
<feature type="compositionally biased region" description="Polar residues" evidence="6">
    <location>
        <begin position="509"/>
        <end position="524"/>
    </location>
</feature>
<dbReference type="PROSITE" id="PS00329">
    <property type="entry name" value="HSP70_2"/>
    <property type="match status" value="1"/>
</dbReference>
<evidence type="ECO:0000256" key="4">
    <source>
        <dbReference type="ARBA" id="ARBA00023186"/>
    </source>
</evidence>
<dbReference type="InterPro" id="IPR013126">
    <property type="entry name" value="Hsp_70_fam"/>
</dbReference>
<reference evidence="8" key="1">
    <citation type="submission" date="2018-09" db="EMBL/GenBank/DDBJ databases">
        <authorList>
            <person name="Livingstone P.G."/>
            <person name="Whitworth D.E."/>
        </authorList>
    </citation>
    <scope>NUCLEOTIDE SEQUENCE [LARGE SCALE GENOMIC DNA]</scope>
    <source>
        <strain evidence="8">AB050A</strain>
    </source>
</reference>
<dbReference type="InterPro" id="IPR043129">
    <property type="entry name" value="ATPase_NBD"/>
</dbReference>
<dbReference type="Gene3D" id="2.60.34.10">
    <property type="entry name" value="Substrate Binding Domain Of DNAk, Chain A, domain 1"/>
    <property type="match status" value="1"/>
</dbReference>
<feature type="region of interest" description="Disordered" evidence="6">
    <location>
        <begin position="507"/>
        <end position="529"/>
    </location>
</feature>
<dbReference type="PRINTS" id="PR00301">
    <property type="entry name" value="HEATSHOCK70"/>
</dbReference>
<dbReference type="Pfam" id="PF00012">
    <property type="entry name" value="HSP70"/>
    <property type="match status" value="1"/>
</dbReference>
<comment type="caution">
    <text evidence="7">The sequence shown here is derived from an EMBL/GenBank/DDBJ whole genome shotgun (WGS) entry which is preliminary data.</text>
</comment>
<sequence>MADRPRIVGIDLGTTNTLVASVRNRIPKIVPTDRGNLILPSVVALSSKNDLLVGGVAKDQMVTNPKNTLWGTKRLIGRKYHSKAVEDLKGYFPYDIVEDPNGDAAVTLGGKLYTLPQISSFVLSQLKTIAEQFLGGPIDAAVISVPAYYNDNQRNAVKEAGRLAGFDVKRIVNEPTAAALAYGFNRGLDQKVLVYDLGGGTFDVSVLHLAGNVFEVLATGGDSFLGGADFDNRIMEYVLERFRDETKVDLTESPIALQRIKNAAEAAKIDLTLIPNVVIDLPYIEERKGKPMDLRIPLTRDYLNNLTGDLVDRTFDICDRVLAEKGISRSEIDEIILVGGQSRMPLVQQKIQAHFGKAPRKGVHPDECVALGAALLGDSLGSIDAVTLLDALSMPIGYAMPNGRVKRIIEKNSLIPMVKSFRLPPPLQPGSPFIELDIYQGDSDLMVDNEYLGTVRVPAAAAGRKIDFRLTEECLLQVQVEDASGMSRKVDLATRDTPEQLKKALQEVASRNAQAAPSNSSGASNDDRGLFSSIKSIFRRG</sequence>
<keyword evidence="3 5" id="KW-0067">ATP-binding</keyword>
<gene>
    <name evidence="7" type="ORF">D7W81_38590</name>
</gene>